<accession>A0A3P9D669</accession>
<name>A0A3P9D669_9CICH</name>
<dbReference type="Proteomes" id="UP000265160">
    <property type="component" value="LG4"/>
</dbReference>
<dbReference type="GeneTree" id="ENSGT00940000175631"/>
<organism evidence="1 2">
    <name type="scientific">Maylandia zebra</name>
    <name type="common">zebra mbuna</name>
    <dbReference type="NCBI Taxonomy" id="106582"/>
    <lineage>
        <taxon>Eukaryota</taxon>
        <taxon>Metazoa</taxon>
        <taxon>Chordata</taxon>
        <taxon>Craniata</taxon>
        <taxon>Vertebrata</taxon>
        <taxon>Euteleostomi</taxon>
        <taxon>Actinopterygii</taxon>
        <taxon>Neopterygii</taxon>
        <taxon>Teleostei</taxon>
        <taxon>Neoteleostei</taxon>
        <taxon>Acanthomorphata</taxon>
        <taxon>Ovalentaria</taxon>
        <taxon>Cichlomorphae</taxon>
        <taxon>Cichliformes</taxon>
        <taxon>Cichlidae</taxon>
        <taxon>African cichlids</taxon>
        <taxon>Pseudocrenilabrinae</taxon>
        <taxon>Haplochromini</taxon>
        <taxon>Maylandia</taxon>
        <taxon>Maylandia zebra complex</taxon>
    </lineage>
</organism>
<protein>
    <submittedName>
        <fullName evidence="1">Uncharacterized protein</fullName>
    </submittedName>
</protein>
<dbReference type="Ensembl" id="ENSMZET00005030525.1">
    <property type="protein sequence ID" value="ENSMZEP00005029591.1"/>
    <property type="gene ID" value="ENSMZEG00005022068.1"/>
</dbReference>
<reference evidence="1 2" key="1">
    <citation type="journal article" date="2014" name="Nature">
        <title>The genomic substrate for adaptive radiation in African cichlid fish.</title>
        <authorList>
            <person name="Brawand D."/>
            <person name="Wagner C.E."/>
            <person name="Li Y.I."/>
            <person name="Malinsky M."/>
            <person name="Keller I."/>
            <person name="Fan S."/>
            <person name="Simakov O."/>
            <person name="Ng A.Y."/>
            <person name="Lim Z.W."/>
            <person name="Bezault E."/>
            <person name="Turner-Maier J."/>
            <person name="Johnson J."/>
            <person name="Alcazar R."/>
            <person name="Noh H.J."/>
            <person name="Russell P."/>
            <person name="Aken B."/>
            <person name="Alfoldi J."/>
            <person name="Amemiya C."/>
            <person name="Azzouzi N."/>
            <person name="Baroiller J.F."/>
            <person name="Barloy-Hubler F."/>
            <person name="Berlin A."/>
            <person name="Bloomquist R."/>
            <person name="Carleton K.L."/>
            <person name="Conte M.A."/>
            <person name="D'Cotta H."/>
            <person name="Eshel O."/>
            <person name="Gaffney L."/>
            <person name="Galibert F."/>
            <person name="Gante H.F."/>
            <person name="Gnerre S."/>
            <person name="Greuter L."/>
            <person name="Guyon R."/>
            <person name="Haddad N.S."/>
            <person name="Haerty W."/>
            <person name="Harris R.M."/>
            <person name="Hofmann H.A."/>
            <person name="Hourlier T."/>
            <person name="Hulata G."/>
            <person name="Jaffe D.B."/>
            <person name="Lara M."/>
            <person name="Lee A.P."/>
            <person name="MacCallum I."/>
            <person name="Mwaiko S."/>
            <person name="Nikaido M."/>
            <person name="Nishihara H."/>
            <person name="Ozouf-Costaz C."/>
            <person name="Penman D.J."/>
            <person name="Przybylski D."/>
            <person name="Rakotomanga M."/>
            <person name="Renn S.C.P."/>
            <person name="Ribeiro F.J."/>
            <person name="Ron M."/>
            <person name="Salzburger W."/>
            <person name="Sanchez-Pulido L."/>
            <person name="Santos M.E."/>
            <person name="Searle S."/>
            <person name="Sharpe T."/>
            <person name="Swofford R."/>
            <person name="Tan F.J."/>
            <person name="Williams L."/>
            <person name="Young S."/>
            <person name="Yin S."/>
            <person name="Okada N."/>
            <person name="Kocher T.D."/>
            <person name="Miska E.A."/>
            <person name="Lander E.S."/>
            <person name="Venkatesh B."/>
            <person name="Fernald R.D."/>
            <person name="Meyer A."/>
            <person name="Ponting C.P."/>
            <person name="Streelman J.T."/>
            <person name="Lindblad-Toh K."/>
            <person name="Seehausen O."/>
            <person name="Di Palma F."/>
        </authorList>
    </citation>
    <scope>NUCLEOTIDE SEQUENCE</scope>
</reference>
<reference evidence="1" key="2">
    <citation type="submission" date="2025-08" db="UniProtKB">
        <authorList>
            <consortium name="Ensembl"/>
        </authorList>
    </citation>
    <scope>IDENTIFICATION</scope>
</reference>
<reference evidence="1" key="3">
    <citation type="submission" date="2025-09" db="UniProtKB">
        <authorList>
            <consortium name="Ensembl"/>
        </authorList>
    </citation>
    <scope>IDENTIFICATION</scope>
</reference>
<evidence type="ECO:0000313" key="2">
    <source>
        <dbReference type="Proteomes" id="UP000265160"/>
    </source>
</evidence>
<evidence type="ECO:0000313" key="1">
    <source>
        <dbReference type="Ensembl" id="ENSMZEP00005029591.1"/>
    </source>
</evidence>
<proteinExistence type="predicted"/>
<sequence length="173" mass="19195">MNYNSTSSVVLFAQGRDDHSEECLPGHLDIRVIGIHVELLRVHSAQFGVGLSDVVQVLHSIFQTTHHGLPVLCHFGVSHNGSVGGQVSKFFEVSLTPGAHNQKPGIRQETEKMTILIHINLSPQVCDRAELSTCPLDHIVRNKIFSSFAEISLRSQNIGPFWRTLLIGRYHPS</sequence>
<keyword evidence="2" id="KW-1185">Reference proteome</keyword>
<dbReference type="AlphaFoldDB" id="A0A3P9D669"/>